<dbReference type="InterPro" id="IPR032599">
    <property type="entry name" value="YcdB/YcdC_rep_domain"/>
</dbReference>
<dbReference type="OrthoDB" id="2473368at2"/>
<evidence type="ECO:0000313" key="2">
    <source>
        <dbReference type="EMBL" id="AFS77642.1"/>
    </source>
</evidence>
<protein>
    <submittedName>
        <fullName evidence="2">S-layer domain-containing protein</fullName>
    </submittedName>
</protein>
<dbReference type="RefSeq" id="WP_014966779.1">
    <property type="nucleotide sequence ID" value="NC_018664.1"/>
</dbReference>
<keyword evidence="3" id="KW-1185">Reference proteome</keyword>
<evidence type="ECO:0000313" key="3">
    <source>
        <dbReference type="Proteomes" id="UP000006094"/>
    </source>
</evidence>
<sequence length="698" mass="80560">MKKRISISLVIVMLITMVMPVISMASQDEQLQTAIKRTKSLLGIGEEYEQFDYSISKNQGTTIYDLRWLNADETSHIEAAINSEGEILSYDKYSNNDSYENRIPSITEEEGLNIAKEFIKKINPQIAENIKYTGNKYDIGIYTTDYYFRYVRTEKNIPFVNDTVNVNVDNITGEVKSFRLNWDKDIKFPSEDGVISQSEAEKSYREKVNLELMYKYNYDGKDMKPQLVYSVRDKNKSIDAKTGEVLDYSNDYYGVDDFRYKESLMFDNLKSSQANEIQLTKEEIEAIKKSQKIMSESEAESIARKFANISNDIELNYLRLDRDKSSDEYVWNLHFSKEEKDNYSFGYVLVDGKTKEVLSFNKYRGNNSKEKIKYSKDQALKIATEYLNKMQKEKSGQVEYIDIPSLNEIAYGEEEPSEYYFSFTRSVDGVLFEGDGFYIRVDSRTGEILGYSQSWYKGEIPSKDNVVSKEQAYDTFLKEGKLELQYITSPEDADNKKKETKLAYVLSNKDKLDIDAKTGKPINLGGYMEDIEEASEYTDIENSIAKNQIEMLAKLKIYLPGEKFEPKEKITQKDFLYLLAKSKNNYVKYEDTEELYKFLSRENIVRKGEKSADSTITREDAIKFIIRSLKYDKIADIQGIYNVNFKDADNIDPKLKGYIAIATGLDIVKGANGGNFNPKSELTREQGAIMIYNVLNSK</sequence>
<evidence type="ECO:0000259" key="1">
    <source>
        <dbReference type="PROSITE" id="PS51272"/>
    </source>
</evidence>
<dbReference type="KEGG" id="cad:Curi_c05680"/>
<proteinExistence type="predicted"/>
<organism evidence="2 3">
    <name type="scientific">Gottschalkia acidurici (strain ATCC 7906 / DSM 604 / BCRC 14475 / CIP 104303 / KCTC 5404 / NCIMB 10678 / 9a)</name>
    <name type="common">Clostridium acidurici</name>
    <dbReference type="NCBI Taxonomy" id="1128398"/>
    <lineage>
        <taxon>Bacteria</taxon>
        <taxon>Bacillati</taxon>
        <taxon>Bacillota</taxon>
        <taxon>Tissierellia</taxon>
        <taxon>Tissierellales</taxon>
        <taxon>Gottschalkiaceae</taxon>
        <taxon>Gottschalkia</taxon>
    </lineage>
</organism>
<dbReference type="PROSITE" id="PS51272">
    <property type="entry name" value="SLH"/>
    <property type="match status" value="1"/>
</dbReference>
<dbReference type="AlphaFoldDB" id="K0AXY5"/>
<dbReference type="STRING" id="1128398.Curi_c05680"/>
<name>K0AXY5_GOTA9</name>
<dbReference type="HOGENOM" id="CLU_019560_0_0_9"/>
<gene>
    <name evidence="2" type="ordered locus">Curi_c05680</name>
</gene>
<feature type="domain" description="SLH" evidence="1">
    <location>
        <begin position="642"/>
        <end position="698"/>
    </location>
</feature>
<dbReference type="Proteomes" id="UP000006094">
    <property type="component" value="Chromosome"/>
</dbReference>
<reference evidence="2 3" key="1">
    <citation type="journal article" date="2012" name="PLoS ONE">
        <title>The purine-utilizing bacterium Clostridium acidurici 9a: a genome-guided metabolic reconsideration.</title>
        <authorList>
            <person name="Hartwich K."/>
            <person name="Poehlein A."/>
            <person name="Daniel R."/>
        </authorList>
    </citation>
    <scope>NUCLEOTIDE SEQUENCE [LARGE SCALE GENOMIC DNA]</scope>
    <source>
        <strain evidence="3">ATCC 7906 / DSM 604 / BCRC 14475 / CIP 104303 / KCTC 5404 / NCIMB 10678 / 9a</strain>
    </source>
</reference>
<dbReference type="eggNOG" id="COG1657">
    <property type="taxonomic scope" value="Bacteria"/>
</dbReference>
<dbReference type="Pfam" id="PF16244">
    <property type="entry name" value="DUF4901"/>
    <property type="match status" value="2"/>
</dbReference>
<accession>K0AXY5</accession>
<dbReference type="InterPro" id="IPR001119">
    <property type="entry name" value="SLH_dom"/>
</dbReference>
<dbReference type="EMBL" id="CP003326">
    <property type="protein sequence ID" value="AFS77642.1"/>
    <property type="molecule type" value="Genomic_DNA"/>
</dbReference>
<dbReference type="Pfam" id="PF00395">
    <property type="entry name" value="SLH"/>
    <property type="match status" value="1"/>
</dbReference>